<name>A0ABT5KYP7_9ALTE</name>
<dbReference type="PANTHER" id="PTHR10357">
    <property type="entry name" value="ALPHA-AMYLASE FAMILY MEMBER"/>
    <property type="match status" value="1"/>
</dbReference>
<dbReference type="InterPro" id="IPR017853">
    <property type="entry name" value="GH"/>
</dbReference>
<dbReference type="CDD" id="cd11324">
    <property type="entry name" value="AmyAc_Amylosucrase"/>
    <property type="match status" value="1"/>
</dbReference>
<dbReference type="InterPro" id="IPR044077">
    <property type="entry name" value="Amylosucrase"/>
</dbReference>
<dbReference type="SMART" id="SM00642">
    <property type="entry name" value="Aamy"/>
    <property type="match status" value="1"/>
</dbReference>
<dbReference type="PANTHER" id="PTHR10357:SF213">
    <property type="entry name" value="ALPHA AMYLASE CATALYTIC REGION"/>
    <property type="match status" value="1"/>
</dbReference>
<dbReference type="Gene3D" id="3.90.400.10">
    <property type="entry name" value="Oligo-1,6-glucosidase, Domain 2"/>
    <property type="match status" value="1"/>
</dbReference>
<dbReference type="SUPFAM" id="SSF51445">
    <property type="entry name" value="(Trans)glycosidases"/>
    <property type="match status" value="1"/>
</dbReference>
<dbReference type="EMBL" id="JAQQXP010000001">
    <property type="protein sequence ID" value="MDC8829895.1"/>
    <property type="molecule type" value="Genomic_DNA"/>
</dbReference>
<organism evidence="2 3">
    <name type="scientific">Alteromonas gilva</name>
    <dbReference type="NCBI Taxonomy" id="2987522"/>
    <lineage>
        <taxon>Bacteria</taxon>
        <taxon>Pseudomonadati</taxon>
        <taxon>Pseudomonadota</taxon>
        <taxon>Gammaproteobacteria</taxon>
        <taxon>Alteromonadales</taxon>
        <taxon>Alteromonadaceae</taxon>
        <taxon>Alteromonas/Salinimonas group</taxon>
        <taxon>Alteromonas</taxon>
    </lineage>
</organism>
<reference evidence="2 3" key="1">
    <citation type="submission" date="2022-10" db="EMBL/GenBank/DDBJ databases">
        <title>Alteromonas sp. chi3 Genome sequencing.</title>
        <authorList>
            <person name="Park S."/>
        </authorList>
    </citation>
    <scope>NUCLEOTIDE SEQUENCE [LARGE SCALE GENOMIC DNA]</scope>
    <source>
        <strain evidence="3">chi3</strain>
    </source>
</reference>
<feature type="domain" description="Glycosyl hydrolase family 13 catalytic" evidence="1">
    <location>
        <begin position="98"/>
        <end position="529"/>
    </location>
</feature>
<keyword evidence="2" id="KW-0378">Hydrolase</keyword>
<dbReference type="GO" id="GO:0016787">
    <property type="term" value="F:hydrolase activity"/>
    <property type="evidence" value="ECO:0007669"/>
    <property type="project" value="UniProtKB-KW"/>
</dbReference>
<dbReference type="InterPro" id="IPR032091">
    <property type="entry name" value="Malt_amylase-like_C"/>
</dbReference>
<dbReference type="InterPro" id="IPR013780">
    <property type="entry name" value="Glyco_hydro_b"/>
</dbReference>
<evidence type="ECO:0000313" key="2">
    <source>
        <dbReference type="EMBL" id="MDC8829895.1"/>
    </source>
</evidence>
<proteinExistence type="predicted"/>
<dbReference type="Pfam" id="PF00128">
    <property type="entry name" value="Alpha-amylase"/>
    <property type="match status" value="1"/>
</dbReference>
<comment type="caution">
    <text evidence="2">The sequence shown here is derived from an EMBL/GenBank/DDBJ whole genome shotgun (WGS) entry which is preliminary data.</text>
</comment>
<evidence type="ECO:0000313" key="3">
    <source>
        <dbReference type="Proteomes" id="UP001218788"/>
    </source>
</evidence>
<evidence type="ECO:0000259" key="1">
    <source>
        <dbReference type="SMART" id="SM00642"/>
    </source>
</evidence>
<dbReference type="InterPro" id="IPR045857">
    <property type="entry name" value="O16G_dom_2"/>
</dbReference>
<dbReference type="SUPFAM" id="SSF51011">
    <property type="entry name" value="Glycosyl hydrolase domain"/>
    <property type="match status" value="1"/>
</dbReference>
<keyword evidence="3" id="KW-1185">Reference proteome</keyword>
<dbReference type="Pfam" id="PF16657">
    <property type="entry name" value="Malt_amylase_C"/>
    <property type="match status" value="1"/>
</dbReference>
<dbReference type="Proteomes" id="UP001218788">
    <property type="component" value="Unassembled WGS sequence"/>
</dbReference>
<dbReference type="InterPro" id="IPR006047">
    <property type="entry name" value="GH13_cat_dom"/>
</dbReference>
<dbReference type="Gene3D" id="1.10.1740.10">
    <property type="match status" value="1"/>
</dbReference>
<accession>A0ABT5KYP7</accession>
<dbReference type="Gene3D" id="2.60.40.1180">
    <property type="entry name" value="Golgi alpha-mannosidase II"/>
    <property type="match status" value="1"/>
</dbReference>
<gene>
    <name evidence="2" type="ORF">OIK42_03860</name>
</gene>
<dbReference type="Gene3D" id="3.20.20.80">
    <property type="entry name" value="Glycosidases"/>
    <property type="match status" value="1"/>
</dbReference>
<sequence length="650" mass="74363">MNYAASSKQCLDRILQGLDLSFLSQRDKKLFGDRLRCHFDELFNHYIDVYGHQYDCYFHLSQLVMTLAHGLKKRSSKLKQLDKTRSHNNALWYQQENQVGMACYVDLMGPTLKDLQNKIHYFKALGVTYLHLMPLYDSPQGDSDGGYAVSDYRKVNPCLGNMKDLASLASAFQDEGINLVLDFVFNHTADEHRWAQAALAGDSHFQDYYYLFDDREIPDQYEQNLREIFPQVRRGSFTWNETLQKWVWTTFNSFQWDLNYSNPAVFNAITEEMLFLANIGCAALRLDALAFIWKQMGTDCENQPKAHTLIQAFKCCLQIAAPAVIFKSEAIVHPDEVLRYIRNNECQLSYNPLLMALVWNSLATRKTRLLTTSMQKSFTIPQDCSWVNYVRCHDDIGWTFDDSVARQLGINPYDHRYFLNQFFTGRFSGSFANGVPFAENPSNGDCRVCGSLASLCGLEGALANNDRDETDLAIKRILLVHSIIFSIGGIPLLYSGDELGLLNDYSYRDDPAKRHDDRWVNRIAVTTAHIDNIEAPVQAEESLHRQAQKRVFQTLKSMLSIRKSQPLFGAARTHILSTENQHCFVYCRTAENDHKMLVVCNFSEQPQTIDASTLRVFAEPCSEDLLSGATVNNNEPLALSAYQQYWLIGH</sequence>
<protein>
    <submittedName>
        <fullName evidence="2">Alpha-amylase family glycosyl hydrolase</fullName>
    </submittedName>
</protein>
<dbReference type="RefSeq" id="WP_273638468.1">
    <property type="nucleotide sequence ID" value="NZ_JAQQXP010000001.1"/>
</dbReference>